<proteinExistence type="predicted"/>
<accession>A0A9P4NL17</accession>
<sequence>MLPSLKCYRSNIIALRRFIAESSAINNITHLFLYADGNTFTLRFNPLLHFSKLQHLAFHLQTAMLHGQLWAEWKDNFQVCKSSLKSLALVVNTWASEEPLFRPATIATDERMTALWFTPLPVLPLNLDDFESLEELSLDLVMSTQVFGQGDPESLQRPLNLPQSLKVLRFEIGMIYRQQGRTRSMGSQHPIVGRRSSDRRSRVPQHYPPEIVQECAI</sequence>
<organism evidence="2 3">
    <name type="scientific">Tothia fuscella</name>
    <dbReference type="NCBI Taxonomy" id="1048955"/>
    <lineage>
        <taxon>Eukaryota</taxon>
        <taxon>Fungi</taxon>
        <taxon>Dikarya</taxon>
        <taxon>Ascomycota</taxon>
        <taxon>Pezizomycotina</taxon>
        <taxon>Dothideomycetes</taxon>
        <taxon>Pleosporomycetidae</taxon>
        <taxon>Venturiales</taxon>
        <taxon>Cylindrosympodiaceae</taxon>
        <taxon>Tothia</taxon>
    </lineage>
</organism>
<evidence type="ECO:0000313" key="3">
    <source>
        <dbReference type="Proteomes" id="UP000800235"/>
    </source>
</evidence>
<dbReference type="Proteomes" id="UP000800235">
    <property type="component" value="Unassembled WGS sequence"/>
</dbReference>
<comment type="caution">
    <text evidence="2">The sequence shown here is derived from an EMBL/GenBank/DDBJ whole genome shotgun (WGS) entry which is preliminary data.</text>
</comment>
<protein>
    <submittedName>
        <fullName evidence="2">Uncharacterized protein</fullName>
    </submittedName>
</protein>
<dbReference type="AlphaFoldDB" id="A0A9P4NL17"/>
<keyword evidence="3" id="KW-1185">Reference proteome</keyword>
<reference evidence="2" key="1">
    <citation type="journal article" date="2020" name="Stud. Mycol.">
        <title>101 Dothideomycetes genomes: a test case for predicting lifestyles and emergence of pathogens.</title>
        <authorList>
            <person name="Haridas S."/>
            <person name="Albert R."/>
            <person name="Binder M."/>
            <person name="Bloem J."/>
            <person name="Labutti K."/>
            <person name="Salamov A."/>
            <person name="Andreopoulos B."/>
            <person name="Baker S."/>
            <person name="Barry K."/>
            <person name="Bills G."/>
            <person name="Bluhm B."/>
            <person name="Cannon C."/>
            <person name="Castanera R."/>
            <person name="Culley D."/>
            <person name="Daum C."/>
            <person name="Ezra D."/>
            <person name="Gonzalez J."/>
            <person name="Henrissat B."/>
            <person name="Kuo A."/>
            <person name="Liang C."/>
            <person name="Lipzen A."/>
            <person name="Lutzoni F."/>
            <person name="Magnuson J."/>
            <person name="Mondo S."/>
            <person name="Nolan M."/>
            <person name="Ohm R."/>
            <person name="Pangilinan J."/>
            <person name="Park H.-J."/>
            <person name="Ramirez L."/>
            <person name="Alfaro M."/>
            <person name="Sun H."/>
            <person name="Tritt A."/>
            <person name="Yoshinaga Y."/>
            <person name="Zwiers L.-H."/>
            <person name="Turgeon B."/>
            <person name="Goodwin S."/>
            <person name="Spatafora J."/>
            <person name="Crous P."/>
            <person name="Grigoriev I."/>
        </authorList>
    </citation>
    <scope>NUCLEOTIDE SEQUENCE</scope>
    <source>
        <strain evidence="2">CBS 130266</strain>
    </source>
</reference>
<evidence type="ECO:0000256" key="1">
    <source>
        <dbReference type="SAM" id="MobiDB-lite"/>
    </source>
</evidence>
<gene>
    <name evidence="2" type="ORF">EJ08DRAFT_400256</name>
</gene>
<name>A0A9P4NL17_9PEZI</name>
<dbReference type="EMBL" id="MU007069">
    <property type="protein sequence ID" value="KAF2425543.1"/>
    <property type="molecule type" value="Genomic_DNA"/>
</dbReference>
<evidence type="ECO:0000313" key="2">
    <source>
        <dbReference type="EMBL" id="KAF2425543.1"/>
    </source>
</evidence>
<feature type="region of interest" description="Disordered" evidence="1">
    <location>
        <begin position="181"/>
        <end position="205"/>
    </location>
</feature>